<evidence type="ECO:0000313" key="1">
    <source>
        <dbReference type="EMBL" id="SLM86496.1"/>
    </source>
</evidence>
<accession>A0A1X6WS81</accession>
<dbReference type="AlphaFoldDB" id="A0A1X6WS81"/>
<organism evidence="1 2">
    <name type="scientific">Vagococcus fluvialis bH819</name>
    <dbReference type="NCBI Taxonomy" id="1255619"/>
    <lineage>
        <taxon>Bacteria</taxon>
        <taxon>Bacillati</taxon>
        <taxon>Bacillota</taxon>
        <taxon>Bacilli</taxon>
        <taxon>Lactobacillales</taxon>
        <taxon>Enterococcaceae</taxon>
        <taxon>Vagococcus</taxon>
    </lineage>
</organism>
<protein>
    <submittedName>
        <fullName evidence="1">Uncharacterized protein</fullName>
    </submittedName>
</protein>
<dbReference type="Proteomes" id="UP000195918">
    <property type="component" value="Unassembled WGS sequence"/>
</dbReference>
<gene>
    <name evidence="1" type="ORF">FM121_10415</name>
</gene>
<keyword evidence="2" id="KW-1185">Reference proteome</keyword>
<evidence type="ECO:0000313" key="2">
    <source>
        <dbReference type="Proteomes" id="UP000195918"/>
    </source>
</evidence>
<sequence length="39" mass="4582">MAFHMLSKNGYSKLSYYNYTPKKEPFLSTVETVLFVFIS</sequence>
<name>A0A1X6WS81_9ENTE</name>
<proteinExistence type="predicted"/>
<reference evidence="2" key="1">
    <citation type="submission" date="2017-02" db="EMBL/GenBank/DDBJ databases">
        <authorList>
            <person name="Dridi B."/>
        </authorList>
    </citation>
    <scope>NUCLEOTIDE SEQUENCE [LARGE SCALE GENOMIC DNA]</scope>
    <source>
        <strain evidence="2">bH819</strain>
    </source>
</reference>
<dbReference type="EMBL" id="FWFD01000015">
    <property type="protein sequence ID" value="SLM86496.1"/>
    <property type="molecule type" value="Genomic_DNA"/>
</dbReference>